<reference evidence="3 4" key="1">
    <citation type="journal article" date="2018" name="BMC Genomics">
        <title>Comparative genome analyses reveal sequence features reflecting distinct modes of host-adaptation between dicot and monocot powdery mildew.</title>
        <authorList>
            <person name="Wu Y."/>
            <person name="Ma X."/>
            <person name="Pan Z."/>
            <person name="Kale S.D."/>
            <person name="Song Y."/>
            <person name="King H."/>
            <person name="Zhang Q."/>
            <person name="Presley C."/>
            <person name="Deng X."/>
            <person name="Wei C.I."/>
            <person name="Xiao S."/>
        </authorList>
    </citation>
    <scope>NUCLEOTIDE SEQUENCE [LARGE SCALE GENOMIC DNA]</scope>
    <source>
        <strain evidence="3">UMSG2</strain>
    </source>
</reference>
<evidence type="ECO:0000256" key="2">
    <source>
        <dbReference type="SAM" id="Phobius"/>
    </source>
</evidence>
<keyword evidence="2" id="KW-0812">Transmembrane</keyword>
<dbReference type="AlphaFoldDB" id="A0A420HTF8"/>
<sequence>MYHRRQDRGARVSRRDTLSYWLPLALTVSVAALGIATWIWSERKDDEELPRGPSGNKSYPKPEEESRSDDKSESNSSNGSEVAIPLSSPLYNQGYMARMSDVLRRTPSPQQIFDGASKSIVVGFTAATAVVGTALGSIMEEDKNAYKDHQTWSEEVDSRKSEFILHNPSIETAGTIKPSTKSGKRKTVAIVISASDDSRLKGEIGEFQEYASILSYLPQKTDFLKIRLFVLIYAPLLKVHPLDATSSHIELQGSNSGVHKSQALATAENSKKIYVPATSSTIFDIVYSEALRIVEKETMVLPFTSAAGHLQILRHLNPDVIYLQESLSGNDGEFIFNLQTWLRQDMVLIIGDGCTSSGLADTDSEVEPSDSKDQWWKREDRVGKGRGVIVIEAFRVGDDWEKRVENKE</sequence>
<dbReference type="OrthoDB" id="5327700at2759"/>
<feature type="compositionally biased region" description="Basic and acidic residues" evidence="1">
    <location>
        <begin position="60"/>
        <end position="73"/>
    </location>
</feature>
<dbReference type="Proteomes" id="UP000286134">
    <property type="component" value="Unassembled WGS sequence"/>
</dbReference>
<dbReference type="STRING" id="212602.A0A420HTF8"/>
<keyword evidence="4" id="KW-1185">Reference proteome</keyword>
<accession>A0A420HTF8</accession>
<keyword evidence="2" id="KW-1133">Transmembrane helix</keyword>
<protein>
    <submittedName>
        <fullName evidence="3">Putative peroxin-22-like protein</fullName>
    </submittedName>
</protein>
<organism evidence="3 4">
    <name type="scientific">Erysiphe neolycopersici</name>
    <dbReference type="NCBI Taxonomy" id="212602"/>
    <lineage>
        <taxon>Eukaryota</taxon>
        <taxon>Fungi</taxon>
        <taxon>Dikarya</taxon>
        <taxon>Ascomycota</taxon>
        <taxon>Pezizomycotina</taxon>
        <taxon>Leotiomycetes</taxon>
        <taxon>Erysiphales</taxon>
        <taxon>Erysiphaceae</taxon>
        <taxon>Erysiphe</taxon>
    </lineage>
</organism>
<gene>
    <name evidence="3" type="ORF">OnM2_048003</name>
</gene>
<feature type="region of interest" description="Disordered" evidence="1">
    <location>
        <begin position="46"/>
        <end position="85"/>
    </location>
</feature>
<dbReference type="EMBL" id="MCFK01004834">
    <property type="protein sequence ID" value="RKF60725.1"/>
    <property type="molecule type" value="Genomic_DNA"/>
</dbReference>
<feature type="transmembrane region" description="Helical" evidence="2">
    <location>
        <begin position="20"/>
        <end position="40"/>
    </location>
</feature>
<name>A0A420HTF8_9PEZI</name>
<evidence type="ECO:0000313" key="4">
    <source>
        <dbReference type="Proteomes" id="UP000286134"/>
    </source>
</evidence>
<proteinExistence type="predicted"/>
<evidence type="ECO:0000256" key="1">
    <source>
        <dbReference type="SAM" id="MobiDB-lite"/>
    </source>
</evidence>
<comment type="caution">
    <text evidence="3">The sequence shown here is derived from an EMBL/GenBank/DDBJ whole genome shotgun (WGS) entry which is preliminary data.</text>
</comment>
<evidence type="ECO:0000313" key="3">
    <source>
        <dbReference type="EMBL" id="RKF60725.1"/>
    </source>
</evidence>
<keyword evidence="2" id="KW-0472">Membrane</keyword>